<dbReference type="InterPro" id="IPR029063">
    <property type="entry name" value="SAM-dependent_MTases_sf"/>
</dbReference>
<evidence type="ECO:0000313" key="9">
    <source>
        <dbReference type="EMBL" id="USF24254.1"/>
    </source>
</evidence>
<dbReference type="InterPro" id="IPR018117">
    <property type="entry name" value="C5_DNA_meth_AS"/>
</dbReference>
<evidence type="ECO:0000256" key="3">
    <source>
        <dbReference type="ARBA" id="ARBA00022691"/>
    </source>
</evidence>
<keyword evidence="4" id="KW-0680">Restriction system</keyword>
<dbReference type="GO" id="GO:0003886">
    <property type="term" value="F:DNA (cytosine-5-)-methyltransferase activity"/>
    <property type="evidence" value="ECO:0007669"/>
    <property type="project" value="UniProtKB-EC"/>
</dbReference>
<dbReference type="REBASE" id="86318">
    <property type="entry name" value="M.Msc457ORF798P"/>
</dbReference>
<dbReference type="EC" id="2.1.1.37" evidence="8"/>
<dbReference type="EMBL" id="CP097562">
    <property type="protein sequence ID" value="USF24254.1"/>
    <property type="molecule type" value="Genomic_DNA"/>
</dbReference>
<sequence length="352" mass="39990">MCKKIKIVDIFSGIGGLSYGFEINDLFQIVFANDIDKKAAYGYSLNYKKTDIFDCDISDIKEENILKYGSIDIVLGGPPCQSYSTLGKRQMDDRANLFYEYLRILSILKPKLFIFENVKGLISMNKGNLFKEIIQLFFELGYIVDYKILNAAEYGVPQIRERLIIVGKKDNKTFSFPKPTHKLFVSLKDAIGDLPSIDSGENGNNKEYKYEPDNDFLKFVRKSNIISEHISPNNNFKLKEIMKTLKEGQSKDDLPENIRPKSGYSNTYAKMWWHAPAPTITRNFATPSSSRCIHPIDSRALTIREGARLQSFPDDYIFFGNDGDKKLQIGNAVPPLLSIALAKSISNYFTGE</sequence>
<dbReference type="GO" id="GO:0044027">
    <property type="term" value="P:negative regulation of gene expression via chromosomal CpG island methylation"/>
    <property type="evidence" value="ECO:0007669"/>
    <property type="project" value="TreeGrafter"/>
</dbReference>
<dbReference type="PROSITE" id="PS51679">
    <property type="entry name" value="SAM_MT_C5"/>
    <property type="match status" value="1"/>
</dbReference>
<protein>
    <recommendedName>
        <fullName evidence="8">Cytosine-specific methyltransferase</fullName>
        <ecNumber evidence="8">2.1.1.37</ecNumber>
    </recommendedName>
</protein>
<dbReference type="CDD" id="cd00315">
    <property type="entry name" value="Cyt_C5_DNA_methylase"/>
    <property type="match status" value="1"/>
</dbReference>
<comment type="similarity">
    <text evidence="6 7">Belongs to the class I-like SAM-binding methyltransferase superfamily. C5-methyltransferase family.</text>
</comment>
<dbReference type="InterPro" id="IPR001525">
    <property type="entry name" value="C5_MeTfrase"/>
</dbReference>
<feature type="active site" evidence="6">
    <location>
        <position position="80"/>
    </location>
</feature>
<gene>
    <name evidence="9" type="ORF">N508_001337</name>
</gene>
<dbReference type="RefSeq" id="WP_023275622.1">
    <property type="nucleotide sequence ID" value="NZ_CP097562.1"/>
</dbReference>
<evidence type="ECO:0000256" key="4">
    <source>
        <dbReference type="ARBA" id="ARBA00022747"/>
    </source>
</evidence>
<evidence type="ECO:0000256" key="5">
    <source>
        <dbReference type="ARBA" id="ARBA00047422"/>
    </source>
</evidence>
<comment type="catalytic activity">
    <reaction evidence="5 8">
        <text>a 2'-deoxycytidine in DNA + S-adenosyl-L-methionine = a 5-methyl-2'-deoxycytidine in DNA + S-adenosyl-L-homocysteine + H(+)</text>
        <dbReference type="Rhea" id="RHEA:13681"/>
        <dbReference type="Rhea" id="RHEA-COMP:11369"/>
        <dbReference type="Rhea" id="RHEA-COMP:11370"/>
        <dbReference type="ChEBI" id="CHEBI:15378"/>
        <dbReference type="ChEBI" id="CHEBI:57856"/>
        <dbReference type="ChEBI" id="CHEBI:59789"/>
        <dbReference type="ChEBI" id="CHEBI:85452"/>
        <dbReference type="ChEBI" id="CHEBI:85454"/>
        <dbReference type="EC" id="2.1.1.37"/>
    </reaction>
</comment>
<keyword evidence="10" id="KW-1185">Reference proteome</keyword>
<dbReference type="PROSITE" id="PS00094">
    <property type="entry name" value="C5_MTASE_1"/>
    <property type="match status" value="1"/>
</dbReference>
<evidence type="ECO:0000256" key="6">
    <source>
        <dbReference type="PROSITE-ProRule" id="PRU01016"/>
    </source>
</evidence>
<dbReference type="OrthoDB" id="9813719at2"/>
<dbReference type="AlphaFoldDB" id="V2Q0S9"/>
<dbReference type="PANTHER" id="PTHR10629:SF52">
    <property type="entry name" value="DNA (CYTOSINE-5)-METHYLTRANSFERASE 1"/>
    <property type="match status" value="1"/>
</dbReference>
<organism evidence="9 10">
    <name type="scientific">Mucispirillum schaedleri ASF457</name>
    <dbReference type="NCBI Taxonomy" id="1379858"/>
    <lineage>
        <taxon>Bacteria</taxon>
        <taxon>Pseudomonadati</taxon>
        <taxon>Deferribacterota</taxon>
        <taxon>Deferribacteres</taxon>
        <taxon>Deferribacterales</taxon>
        <taxon>Mucispirillaceae</taxon>
        <taxon>Mucispirillum</taxon>
    </lineage>
</organism>
<evidence type="ECO:0000313" key="10">
    <source>
        <dbReference type="Proteomes" id="UP000017429"/>
    </source>
</evidence>
<dbReference type="Proteomes" id="UP000017429">
    <property type="component" value="Chromosome"/>
</dbReference>
<keyword evidence="3 6" id="KW-0949">S-adenosyl-L-methionine</keyword>
<dbReference type="KEGG" id="msch:N508_001337"/>
<name>V2Q0S9_9BACT</name>
<reference evidence="9" key="3">
    <citation type="submission" date="2022-06" db="EMBL/GenBank/DDBJ databases">
        <title>Resources to Facilitate Use of the Altered Schaedler Flora (ASF) Mouse Model to Study Microbiome Function.</title>
        <authorList>
            <person name="Proctor A."/>
            <person name="Parvinroo S."/>
            <person name="Richie T."/>
            <person name="Jia X."/>
            <person name="Lee S.T.M."/>
            <person name="Karp P.D."/>
            <person name="Paley S."/>
            <person name="Kostic A.D."/>
            <person name="Pierre J.F."/>
            <person name="Wannemuehler M.J."/>
            <person name="Phillips G.J."/>
        </authorList>
    </citation>
    <scope>NUCLEOTIDE SEQUENCE</scope>
    <source>
        <strain evidence="9">ASF457</strain>
    </source>
</reference>
<evidence type="ECO:0000256" key="7">
    <source>
        <dbReference type="RuleBase" id="RU000416"/>
    </source>
</evidence>
<dbReference type="NCBIfam" id="TIGR00675">
    <property type="entry name" value="dcm"/>
    <property type="match status" value="1"/>
</dbReference>
<dbReference type="GO" id="GO:0009307">
    <property type="term" value="P:DNA restriction-modification system"/>
    <property type="evidence" value="ECO:0007669"/>
    <property type="project" value="UniProtKB-KW"/>
</dbReference>
<evidence type="ECO:0000256" key="1">
    <source>
        <dbReference type="ARBA" id="ARBA00022603"/>
    </source>
</evidence>
<dbReference type="GO" id="GO:0032259">
    <property type="term" value="P:methylation"/>
    <property type="evidence" value="ECO:0007669"/>
    <property type="project" value="UniProtKB-KW"/>
</dbReference>
<reference evidence="9" key="1">
    <citation type="journal article" date="2014" name="Genome Announc.">
        <title>Draft genome sequences of the altered schaedler flora, a defined bacterial community from gnotobiotic mice.</title>
        <authorList>
            <person name="Wannemuehler M.J."/>
            <person name="Overstreet A.M."/>
            <person name="Ward D.V."/>
            <person name="Phillips G.J."/>
        </authorList>
    </citation>
    <scope>NUCLEOTIDE SEQUENCE</scope>
    <source>
        <strain evidence="9">ASF457</strain>
    </source>
</reference>
<dbReference type="PANTHER" id="PTHR10629">
    <property type="entry name" value="CYTOSINE-SPECIFIC METHYLTRANSFERASE"/>
    <property type="match status" value="1"/>
</dbReference>
<proteinExistence type="inferred from homology"/>
<evidence type="ECO:0000256" key="8">
    <source>
        <dbReference type="RuleBase" id="RU000417"/>
    </source>
</evidence>
<evidence type="ECO:0000256" key="2">
    <source>
        <dbReference type="ARBA" id="ARBA00022679"/>
    </source>
</evidence>
<dbReference type="GO" id="GO:0003677">
    <property type="term" value="F:DNA binding"/>
    <property type="evidence" value="ECO:0007669"/>
    <property type="project" value="TreeGrafter"/>
</dbReference>
<dbReference type="Gene3D" id="3.90.120.10">
    <property type="entry name" value="DNA Methylase, subunit A, domain 2"/>
    <property type="match status" value="1"/>
</dbReference>
<keyword evidence="1 6" id="KW-0489">Methyltransferase</keyword>
<dbReference type="Pfam" id="PF00145">
    <property type="entry name" value="DNA_methylase"/>
    <property type="match status" value="1"/>
</dbReference>
<keyword evidence="2 6" id="KW-0808">Transferase</keyword>
<dbReference type="PRINTS" id="PR00105">
    <property type="entry name" value="C5METTRFRASE"/>
</dbReference>
<dbReference type="Gene3D" id="3.40.50.150">
    <property type="entry name" value="Vaccinia Virus protein VP39"/>
    <property type="match status" value="1"/>
</dbReference>
<accession>V2Q0S9</accession>
<dbReference type="SUPFAM" id="SSF53335">
    <property type="entry name" value="S-adenosyl-L-methionine-dependent methyltransferases"/>
    <property type="match status" value="1"/>
</dbReference>
<reference evidence="9" key="2">
    <citation type="submission" date="2022-05" db="EMBL/GenBank/DDBJ databases">
        <authorList>
            <person name="Proctor A.L."/>
            <person name="Phillips G.J."/>
            <person name="Wannemuehler M.J."/>
        </authorList>
    </citation>
    <scope>NUCLEOTIDE SEQUENCE</scope>
    <source>
        <strain evidence="9">ASF457</strain>
    </source>
</reference>
<dbReference type="eggNOG" id="COG0270">
    <property type="taxonomic scope" value="Bacteria"/>
</dbReference>
<dbReference type="InterPro" id="IPR050390">
    <property type="entry name" value="C5-Methyltransferase"/>
</dbReference>